<dbReference type="InterPro" id="IPR007197">
    <property type="entry name" value="rSAM"/>
</dbReference>
<dbReference type="SFLD" id="SFLDG01067">
    <property type="entry name" value="SPASM/twitch_domain_containing"/>
    <property type="match status" value="1"/>
</dbReference>
<organism evidence="6 7">
    <name type="scientific">Methanothrix thermoacetophila (strain DSM 6194 / JCM 14653 / NBRC 101360 / PT)</name>
    <name type="common">Methanosaeta thermophila</name>
    <dbReference type="NCBI Taxonomy" id="349307"/>
    <lineage>
        <taxon>Archaea</taxon>
        <taxon>Methanobacteriati</taxon>
        <taxon>Methanobacteriota</taxon>
        <taxon>Stenosarchaea group</taxon>
        <taxon>Methanomicrobia</taxon>
        <taxon>Methanotrichales</taxon>
        <taxon>Methanotrichaceae</taxon>
        <taxon>Methanothrix</taxon>
    </lineage>
</organism>
<evidence type="ECO:0000259" key="5">
    <source>
        <dbReference type="PROSITE" id="PS51918"/>
    </source>
</evidence>
<dbReference type="PANTHER" id="PTHR11228">
    <property type="entry name" value="RADICAL SAM DOMAIN PROTEIN"/>
    <property type="match status" value="1"/>
</dbReference>
<dbReference type="Proteomes" id="UP000000674">
    <property type="component" value="Chromosome"/>
</dbReference>
<evidence type="ECO:0000313" key="6">
    <source>
        <dbReference type="EMBL" id="ABK14364.1"/>
    </source>
</evidence>
<reference evidence="6" key="1">
    <citation type="submission" date="2006-10" db="EMBL/GenBank/DDBJ databases">
        <title>Complete sequence of Methanosaeta thermophila PT.</title>
        <authorList>
            <consortium name="US DOE Joint Genome Institute"/>
            <person name="Copeland A."/>
            <person name="Lucas S."/>
            <person name="Lapidus A."/>
            <person name="Barry K."/>
            <person name="Detter J.C."/>
            <person name="Glavina del Rio T."/>
            <person name="Hammon N."/>
            <person name="Israni S."/>
            <person name="Pitluck S."/>
            <person name="Chain P."/>
            <person name="Malfatti S."/>
            <person name="Shin M."/>
            <person name="Vergez L."/>
            <person name="Schmutz J."/>
            <person name="Larimer F."/>
            <person name="Land M."/>
            <person name="Hauser L."/>
            <person name="Kyrpides N."/>
            <person name="Kim E."/>
            <person name="Smith K.S."/>
            <person name="Ingram-Smith C."/>
            <person name="Richardson P."/>
        </authorList>
    </citation>
    <scope>NUCLEOTIDE SEQUENCE [LARGE SCALE GENOMIC DNA]</scope>
    <source>
        <strain evidence="6">PT</strain>
    </source>
</reference>
<sequence>MTQLLKTAALTVDFIDEARRIEAHGALSLMVQPILKKINERLAEEKPALVRSDAIIPSTWLPPIPSGPFRRLIMNEARIAIGREVPQTVSIEVTRRCGCSCEHCTLQEAEDELSSDAIRNVIDQALDMGACIITFTEGDPLLRPDIIELVKYVDKEKAVVNLFTPGLEMTPEIADALREAGLYNLIIGIYSADPRIHDQIRGVVGAYERAVNAIRMGLKAGLLVTMSTHVNSERVNTLPELYELARELGVHELSVWEAIPRSEDERLTRIDREKIIRFYRKMNASQDGPRVFASTYFEGEMLGCMAGRRWLHVGVDGGIRGCPYLSRVYGNVLDTPLPEIWRAMRRSGDFSGFKSECPAQDIT</sequence>
<dbReference type="GO" id="GO:0046872">
    <property type="term" value="F:metal ion binding"/>
    <property type="evidence" value="ECO:0007669"/>
    <property type="project" value="UniProtKB-KW"/>
</dbReference>
<dbReference type="GO" id="GO:0003824">
    <property type="term" value="F:catalytic activity"/>
    <property type="evidence" value="ECO:0007669"/>
    <property type="project" value="InterPro"/>
</dbReference>
<dbReference type="InterPro" id="IPR006638">
    <property type="entry name" value="Elp3/MiaA/NifB-like_rSAM"/>
</dbReference>
<name>A0B6P0_METTP</name>
<evidence type="ECO:0000256" key="1">
    <source>
        <dbReference type="ARBA" id="ARBA00022691"/>
    </source>
</evidence>
<dbReference type="AlphaFoldDB" id="A0B6P0"/>
<keyword evidence="7" id="KW-1185">Reference proteome</keyword>
<keyword evidence="4" id="KW-0411">Iron-sulfur</keyword>
<dbReference type="RefSeq" id="WP_011695761.1">
    <property type="nucleotide sequence ID" value="NC_008553.1"/>
</dbReference>
<dbReference type="HOGENOM" id="CLU_043914_0_0_2"/>
<proteinExistence type="predicted"/>
<dbReference type="Pfam" id="PF04055">
    <property type="entry name" value="Radical_SAM"/>
    <property type="match status" value="1"/>
</dbReference>
<dbReference type="InterPro" id="IPR058240">
    <property type="entry name" value="rSAM_sf"/>
</dbReference>
<evidence type="ECO:0000256" key="3">
    <source>
        <dbReference type="ARBA" id="ARBA00023004"/>
    </source>
</evidence>
<evidence type="ECO:0000256" key="4">
    <source>
        <dbReference type="ARBA" id="ARBA00023014"/>
    </source>
</evidence>
<protein>
    <submittedName>
        <fullName evidence="6">Radical SAM domain protein</fullName>
    </submittedName>
</protein>
<keyword evidence="1" id="KW-0949">S-adenosyl-L-methionine</keyword>
<keyword evidence="3" id="KW-0408">Iron</keyword>
<dbReference type="SFLD" id="SFLDS00029">
    <property type="entry name" value="Radical_SAM"/>
    <property type="match status" value="1"/>
</dbReference>
<feature type="domain" description="Radical SAM core" evidence="5">
    <location>
        <begin position="83"/>
        <end position="285"/>
    </location>
</feature>
<dbReference type="InterPro" id="IPR013785">
    <property type="entry name" value="Aldolase_TIM"/>
</dbReference>
<dbReference type="SUPFAM" id="SSF102114">
    <property type="entry name" value="Radical SAM enzymes"/>
    <property type="match status" value="1"/>
</dbReference>
<gene>
    <name evidence="6" type="ordered locus">Mthe_0573</name>
</gene>
<dbReference type="GeneID" id="4462467"/>
<evidence type="ECO:0000313" key="7">
    <source>
        <dbReference type="Proteomes" id="UP000000674"/>
    </source>
</evidence>
<dbReference type="GO" id="GO:0051536">
    <property type="term" value="F:iron-sulfur cluster binding"/>
    <property type="evidence" value="ECO:0007669"/>
    <property type="project" value="UniProtKB-KW"/>
</dbReference>
<dbReference type="InterPro" id="IPR050377">
    <property type="entry name" value="Radical_SAM_PqqE_MftC-like"/>
</dbReference>
<keyword evidence="2" id="KW-0479">Metal-binding</keyword>
<dbReference type="KEGG" id="mtp:Mthe_0573"/>
<dbReference type="OrthoDB" id="30736at2157"/>
<dbReference type="PANTHER" id="PTHR11228:SF7">
    <property type="entry name" value="PQQA PEPTIDE CYCLASE"/>
    <property type="match status" value="1"/>
</dbReference>
<dbReference type="GO" id="GO:0006783">
    <property type="term" value="P:heme biosynthetic process"/>
    <property type="evidence" value="ECO:0007669"/>
    <property type="project" value="TreeGrafter"/>
</dbReference>
<dbReference type="EMBL" id="CP000477">
    <property type="protein sequence ID" value="ABK14364.1"/>
    <property type="molecule type" value="Genomic_DNA"/>
</dbReference>
<dbReference type="CDD" id="cd01335">
    <property type="entry name" value="Radical_SAM"/>
    <property type="match status" value="1"/>
</dbReference>
<dbReference type="SMR" id="A0B6P0"/>
<evidence type="ECO:0000256" key="2">
    <source>
        <dbReference type="ARBA" id="ARBA00022723"/>
    </source>
</evidence>
<dbReference type="SMART" id="SM00729">
    <property type="entry name" value="Elp3"/>
    <property type="match status" value="1"/>
</dbReference>
<dbReference type="PROSITE" id="PS51918">
    <property type="entry name" value="RADICAL_SAM"/>
    <property type="match status" value="1"/>
</dbReference>
<dbReference type="Gene3D" id="3.20.20.70">
    <property type="entry name" value="Aldolase class I"/>
    <property type="match status" value="1"/>
</dbReference>
<accession>A0B6P0</accession>
<dbReference type="SFLD" id="SFLDG01386">
    <property type="entry name" value="main_SPASM_domain-containing"/>
    <property type="match status" value="1"/>
</dbReference>